<evidence type="ECO:0000256" key="5">
    <source>
        <dbReference type="SAM" id="MobiDB-lite"/>
    </source>
</evidence>
<name>A0A0P1A4R3_PLAHL</name>
<dbReference type="RefSeq" id="XP_024571855.1">
    <property type="nucleotide sequence ID" value="XM_024724715.1"/>
</dbReference>
<dbReference type="GO" id="GO:0008033">
    <property type="term" value="P:tRNA processing"/>
    <property type="evidence" value="ECO:0007669"/>
    <property type="project" value="UniProtKB-KW"/>
</dbReference>
<keyword evidence="3" id="KW-0862">Zinc</keyword>
<dbReference type="GO" id="GO:0005655">
    <property type="term" value="C:nucleolar ribonuclease P complex"/>
    <property type="evidence" value="ECO:0007669"/>
    <property type="project" value="TreeGrafter"/>
</dbReference>
<accession>A0A0P1A4R3</accession>
<dbReference type="PANTHER" id="PTHR14742:SF0">
    <property type="entry name" value="RIBONUCLEASE P PROTEIN SUBUNIT P21"/>
    <property type="match status" value="1"/>
</dbReference>
<dbReference type="OMA" id="CKHANDR"/>
<keyword evidence="7" id="KW-1185">Reference proteome</keyword>
<proteinExistence type="inferred from homology"/>
<evidence type="ECO:0000256" key="1">
    <source>
        <dbReference type="ARBA" id="ARBA00022694"/>
    </source>
</evidence>
<keyword evidence="1" id="KW-0819">tRNA processing</keyword>
<sequence>MSTPSTMIPAALLLPDVKVVTFKNTRQLEKRFSFLWSTAHKLLPTSPVLANHMIASMMQLARCNHAQLPQTVLDYICEKCGGLLVPSVSAGVRVIPQSRQSPANRRLSRQQRRVQLQNRSNGLRLNIHFRSMYSQTDCDITDLQRIKCQRCQHVIDRPGSSKVHKSKRRKRMREEQEAVTVSAAKSKKLKTTDTDQFAEMESSTASTSRIMLPSSPPRKLLDVSKRKKKKKKTQPDVAVAAVKSSLNSFLLRLNTRK</sequence>
<reference evidence="7" key="1">
    <citation type="submission" date="2014-09" db="EMBL/GenBank/DDBJ databases">
        <authorList>
            <person name="Sharma Rahul"/>
            <person name="Thines Marco"/>
        </authorList>
    </citation>
    <scope>NUCLEOTIDE SEQUENCE [LARGE SCALE GENOMIC DNA]</scope>
</reference>
<feature type="compositionally biased region" description="Basic residues" evidence="5">
    <location>
        <begin position="162"/>
        <end position="171"/>
    </location>
</feature>
<protein>
    <submittedName>
        <fullName evidence="6">RNAse P, Rpr2/Rpp21 subunit</fullName>
    </submittedName>
</protein>
<feature type="region of interest" description="Disordered" evidence="5">
    <location>
        <begin position="197"/>
        <end position="238"/>
    </location>
</feature>
<comment type="similarity">
    <text evidence="4">Belongs to the eukaryotic/archaeal RNase P protein component 4 family.</text>
</comment>
<evidence type="ECO:0000313" key="6">
    <source>
        <dbReference type="EMBL" id="CEG35486.1"/>
    </source>
</evidence>
<evidence type="ECO:0000256" key="2">
    <source>
        <dbReference type="ARBA" id="ARBA00022723"/>
    </source>
</evidence>
<evidence type="ECO:0000313" key="7">
    <source>
        <dbReference type="Proteomes" id="UP000054928"/>
    </source>
</evidence>
<dbReference type="GO" id="GO:0046872">
    <property type="term" value="F:metal ion binding"/>
    <property type="evidence" value="ECO:0007669"/>
    <property type="project" value="UniProtKB-KW"/>
</dbReference>
<feature type="region of interest" description="Disordered" evidence="5">
    <location>
        <begin position="157"/>
        <end position="178"/>
    </location>
</feature>
<dbReference type="Proteomes" id="UP000054928">
    <property type="component" value="Unassembled WGS sequence"/>
</dbReference>
<evidence type="ECO:0000256" key="3">
    <source>
        <dbReference type="ARBA" id="ARBA00022833"/>
    </source>
</evidence>
<dbReference type="InterPro" id="IPR007175">
    <property type="entry name" value="Rpr2/Snm1/Rpp21"/>
</dbReference>
<dbReference type="Pfam" id="PF04032">
    <property type="entry name" value="Rpr2"/>
    <property type="match status" value="1"/>
</dbReference>
<dbReference type="AlphaFoldDB" id="A0A0P1A4R3"/>
<dbReference type="PANTHER" id="PTHR14742">
    <property type="entry name" value="RIBONUCLEASE P SUBUNIT P21"/>
    <property type="match status" value="1"/>
</dbReference>
<organism evidence="6 7">
    <name type="scientific">Plasmopara halstedii</name>
    <name type="common">Downy mildew of sunflower</name>
    <dbReference type="NCBI Taxonomy" id="4781"/>
    <lineage>
        <taxon>Eukaryota</taxon>
        <taxon>Sar</taxon>
        <taxon>Stramenopiles</taxon>
        <taxon>Oomycota</taxon>
        <taxon>Peronosporomycetes</taxon>
        <taxon>Peronosporales</taxon>
        <taxon>Peronosporaceae</taxon>
        <taxon>Plasmopara</taxon>
    </lineage>
</organism>
<dbReference type="OrthoDB" id="128536at2759"/>
<dbReference type="GeneID" id="36406420"/>
<dbReference type="EMBL" id="CCYD01000053">
    <property type="protein sequence ID" value="CEG35486.1"/>
    <property type="molecule type" value="Genomic_DNA"/>
</dbReference>
<evidence type="ECO:0000256" key="4">
    <source>
        <dbReference type="ARBA" id="ARBA00038402"/>
    </source>
</evidence>
<keyword evidence="2" id="KW-0479">Metal-binding</keyword>